<organism evidence="16 17">
    <name type="scientific">BD1-7 clade bacterium</name>
    <dbReference type="NCBI Taxonomy" id="2029982"/>
    <lineage>
        <taxon>Bacteria</taxon>
        <taxon>Pseudomonadati</taxon>
        <taxon>Pseudomonadota</taxon>
        <taxon>Gammaproteobacteria</taxon>
        <taxon>Cellvibrionales</taxon>
        <taxon>Spongiibacteraceae</taxon>
        <taxon>BD1-7 clade</taxon>
    </lineage>
</organism>
<dbReference type="EMBL" id="CACSII010000001">
    <property type="protein sequence ID" value="CAA0084135.1"/>
    <property type="molecule type" value="Genomic_DNA"/>
</dbReference>
<comment type="catalytic activity">
    <reaction evidence="8 10">
        <text>L-proline + NAD(+) = (S)-1-pyrroline-5-carboxylate + NADH + 2 H(+)</text>
        <dbReference type="Rhea" id="RHEA:14105"/>
        <dbReference type="ChEBI" id="CHEBI:15378"/>
        <dbReference type="ChEBI" id="CHEBI:17388"/>
        <dbReference type="ChEBI" id="CHEBI:57540"/>
        <dbReference type="ChEBI" id="CHEBI:57945"/>
        <dbReference type="ChEBI" id="CHEBI:60039"/>
        <dbReference type="EC" id="1.5.1.2"/>
    </reaction>
</comment>
<keyword evidence="7 10" id="KW-0560">Oxidoreductase</keyword>
<dbReference type="PIRSF" id="PIRSF000193">
    <property type="entry name" value="Pyrrol-5-carb_rd"/>
    <property type="match status" value="1"/>
</dbReference>
<evidence type="ECO:0000256" key="1">
    <source>
        <dbReference type="ARBA" id="ARBA00005205"/>
    </source>
</evidence>
<dbReference type="InterPro" id="IPR029036">
    <property type="entry name" value="P5CR_dimer"/>
</dbReference>
<evidence type="ECO:0000256" key="5">
    <source>
        <dbReference type="ARBA" id="ARBA00022650"/>
    </source>
</evidence>
<dbReference type="SUPFAM" id="SSF48179">
    <property type="entry name" value="6-phosphogluconate dehydrogenase C-terminal domain-like"/>
    <property type="match status" value="1"/>
</dbReference>
<evidence type="ECO:0000256" key="12">
    <source>
        <dbReference type="PIRSR" id="PIRSR000193-1"/>
    </source>
</evidence>
<proteinExistence type="inferred from homology"/>
<evidence type="ECO:0000256" key="3">
    <source>
        <dbReference type="ARBA" id="ARBA00022490"/>
    </source>
</evidence>
<protein>
    <recommendedName>
        <fullName evidence="10 11">Pyrroline-5-carboxylate reductase</fullName>
        <shortName evidence="10">P5C reductase</shortName>
        <shortName evidence="10">P5CR</shortName>
        <ecNumber evidence="10 11">1.5.1.2</ecNumber>
    </recommendedName>
    <alternativeName>
        <fullName evidence="10">PCA reductase</fullName>
    </alternativeName>
</protein>
<comment type="pathway">
    <text evidence="1 10 13">Amino-acid biosynthesis; L-proline biosynthesis; L-proline from L-glutamate 5-semialdehyde: step 1/1.</text>
</comment>
<comment type="catalytic activity">
    <reaction evidence="9 10 13">
        <text>L-proline + NADP(+) = (S)-1-pyrroline-5-carboxylate + NADPH + 2 H(+)</text>
        <dbReference type="Rhea" id="RHEA:14109"/>
        <dbReference type="ChEBI" id="CHEBI:15378"/>
        <dbReference type="ChEBI" id="CHEBI:17388"/>
        <dbReference type="ChEBI" id="CHEBI:57783"/>
        <dbReference type="ChEBI" id="CHEBI:58349"/>
        <dbReference type="ChEBI" id="CHEBI:60039"/>
        <dbReference type="EC" id="1.5.1.2"/>
    </reaction>
</comment>
<dbReference type="Gene3D" id="3.40.50.720">
    <property type="entry name" value="NAD(P)-binding Rossmann-like Domain"/>
    <property type="match status" value="1"/>
</dbReference>
<dbReference type="Gene3D" id="1.10.3730.10">
    <property type="entry name" value="ProC C-terminal domain-like"/>
    <property type="match status" value="1"/>
</dbReference>
<evidence type="ECO:0000256" key="4">
    <source>
        <dbReference type="ARBA" id="ARBA00022605"/>
    </source>
</evidence>
<keyword evidence="4 10" id="KW-0028">Amino-acid biosynthesis</keyword>
<evidence type="ECO:0000256" key="11">
    <source>
        <dbReference type="NCBIfam" id="TIGR00112"/>
    </source>
</evidence>
<reference evidence="16 17" key="1">
    <citation type="submission" date="2019-11" db="EMBL/GenBank/DDBJ databases">
        <authorList>
            <person name="Holert J."/>
        </authorList>
    </citation>
    <scope>NUCLEOTIDE SEQUENCE [LARGE SCALE GENOMIC DNA]</scope>
    <source>
        <strain evidence="16">BC5_2</strain>
    </source>
</reference>
<feature type="binding site" evidence="12">
    <location>
        <position position="57"/>
    </location>
    <ligand>
        <name>NADPH</name>
        <dbReference type="ChEBI" id="CHEBI:57783"/>
    </ligand>
</feature>
<dbReference type="AlphaFoldDB" id="A0A5S9N5D8"/>
<comment type="function">
    <text evidence="10">Catalyzes the reduction of 1-pyrroline-5-carboxylate (PCA) to L-proline.</text>
</comment>
<dbReference type="UniPathway" id="UPA00098">
    <property type="reaction ID" value="UER00361"/>
</dbReference>
<keyword evidence="3 10" id="KW-0963">Cytoplasm</keyword>
<evidence type="ECO:0000259" key="14">
    <source>
        <dbReference type="Pfam" id="PF03807"/>
    </source>
</evidence>
<dbReference type="InterPro" id="IPR000304">
    <property type="entry name" value="Pyrroline-COOH_reductase"/>
</dbReference>
<evidence type="ECO:0000256" key="10">
    <source>
        <dbReference type="HAMAP-Rule" id="MF_01925"/>
    </source>
</evidence>
<dbReference type="PROSITE" id="PS00521">
    <property type="entry name" value="P5CR"/>
    <property type="match status" value="1"/>
</dbReference>
<dbReference type="GO" id="GO:0055129">
    <property type="term" value="P:L-proline biosynthetic process"/>
    <property type="evidence" value="ECO:0007669"/>
    <property type="project" value="UniProtKB-UniRule"/>
</dbReference>
<feature type="binding site" evidence="12">
    <location>
        <begin position="70"/>
        <end position="73"/>
    </location>
    <ligand>
        <name>NADP(+)</name>
        <dbReference type="ChEBI" id="CHEBI:58349"/>
    </ligand>
</feature>
<feature type="binding site" evidence="12">
    <location>
        <begin position="9"/>
        <end position="14"/>
    </location>
    <ligand>
        <name>NADP(+)</name>
        <dbReference type="ChEBI" id="CHEBI:58349"/>
    </ligand>
</feature>
<dbReference type="Proteomes" id="UP000434580">
    <property type="component" value="Unassembled WGS sequence"/>
</dbReference>
<dbReference type="OrthoDB" id="9805754at2"/>
<accession>A0A5S9N5D8</accession>
<evidence type="ECO:0000256" key="2">
    <source>
        <dbReference type="ARBA" id="ARBA00005525"/>
    </source>
</evidence>
<dbReference type="GO" id="GO:0005737">
    <property type="term" value="C:cytoplasm"/>
    <property type="evidence" value="ECO:0007669"/>
    <property type="project" value="UniProtKB-SubCell"/>
</dbReference>
<keyword evidence="6 10" id="KW-0521">NADP</keyword>
<dbReference type="InterPro" id="IPR008927">
    <property type="entry name" value="6-PGluconate_DH-like_C_sf"/>
</dbReference>
<evidence type="ECO:0000313" key="17">
    <source>
        <dbReference type="Proteomes" id="UP000434580"/>
    </source>
</evidence>
<evidence type="ECO:0000256" key="7">
    <source>
        <dbReference type="ARBA" id="ARBA00023002"/>
    </source>
</evidence>
<feature type="domain" description="Pyrroline-5-carboxylate reductase dimerisation" evidence="15">
    <location>
        <begin position="164"/>
        <end position="268"/>
    </location>
</feature>
<dbReference type="HAMAP" id="MF_01925">
    <property type="entry name" value="P5C_reductase"/>
    <property type="match status" value="1"/>
</dbReference>
<dbReference type="Pfam" id="PF03807">
    <property type="entry name" value="F420_oxidored"/>
    <property type="match status" value="1"/>
</dbReference>
<dbReference type="FunFam" id="1.10.3730.10:FF:000001">
    <property type="entry name" value="Pyrroline-5-carboxylate reductase"/>
    <property type="match status" value="1"/>
</dbReference>
<dbReference type="FunFam" id="3.40.50.720:FF:000105">
    <property type="entry name" value="Pyrroline-5-carboxylate reductase"/>
    <property type="match status" value="1"/>
</dbReference>
<evidence type="ECO:0000259" key="15">
    <source>
        <dbReference type="Pfam" id="PF14748"/>
    </source>
</evidence>
<gene>
    <name evidence="10 16" type="primary">proC</name>
    <name evidence="16" type="ORF">DPBNPPHM_00679</name>
</gene>
<evidence type="ECO:0000256" key="13">
    <source>
        <dbReference type="RuleBase" id="RU003903"/>
    </source>
</evidence>
<evidence type="ECO:0000256" key="6">
    <source>
        <dbReference type="ARBA" id="ARBA00022857"/>
    </source>
</evidence>
<dbReference type="SUPFAM" id="SSF51735">
    <property type="entry name" value="NAD(P)-binding Rossmann-fold domains"/>
    <property type="match status" value="1"/>
</dbReference>
<sequence>MNDTKIAFIGAGNMAQAIIGGLIEQGFGAGSIYAASPVQAELDHLSSTLGIQTSLNNSNIVSQADVVVLAVKPQQMAVVCDDIREAVIAHNPLIVSIAAGITCELLTQSLSESTAVVRSMPNTPALVQTGATGLFANTYVTDAQKALSEQLMNAIGIIEWIDDEQLMDAVTALSGSGPAYFFMVMEAMQAAGEKLGLPAETARNLTLQTALGAAKMANESEFDAAELRRRVTSPGGTTAAALGVFDDNDTQGLFAKALAAADERGRELAEQMK</sequence>
<evidence type="ECO:0000256" key="8">
    <source>
        <dbReference type="ARBA" id="ARBA00050547"/>
    </source>
</evidence>
<dbReference type="NCBIfam" id="TIGR00112">
    <property type="entry name" value="proC"/>
    <property type="match status" value="1"/>
</dbReference>
<dbReference type="PANTHER" id="PTHR11645:SF0">
    <property type="entry name" value="PYRROLINE-5-CARBOXYLATE REDUCTASE 3"/>
    <property type="match status" value="1"/>
</dbReference>
<comment type="subcellular location">
    <subcellularLocation>
        <location evidence="10">Cytoplasm</location>
    </subcellularLocation>
</comment>
<keyword evidence="5 10" id="KW-0641">Proline biosynthesis</keyword>
<dbReference type="InterPro" id="IPR028939">
    <property type="entry name" value="P5C_Rdtase_cat_N"/>
</dbReference>
<comment type="similarity">
    <text evidence="2 10 13">Belongs to the pyrroline-5-carboxylate reductase family.</text>
</comment>
<dbReference type="PANTHER" id="PTHR11645">
    <property type="entry name" value="PYRROLINE-5-CARBOXYLATE REDUCTASE"/>
    <property type="match status" value="1"/>
</dbReference>
<dbReference type="EC" id="1.5.1.2" evidence="10 11"/>
<evidence type="ECO:0000313" key="16">
    <source>
        <dbReference type="EMBL" id="CAA0084135.1"/>
    </source>
</evidence>
<dbReference type="InterPro" id="IPR036291">
    <property type="entry name" value="NAD(P)-bd_dom_sf"/>
</dbReference>
<dbReference type="GO" id="GO:0004735">
    <property type="term" value="F:pyrroline-5-carboxylate reductase activity"/>
    <property type="evidence" value="ECO:0007669"/>
    <property type="project" value="UniProtKB-UniRule"/>
</dbReference>
<evidence type="ECO:0000256" key="9">
    <source>
        <dbReference type="ARBA" id="ARBA00052690"/>
    </source>
</evidence>
<feature type="domain" description="Pyrroline-5-carboxylate reductase catalytic N-terminal" evidence="14">
    <location>
        <begin position="5"/>
        <end position="100"/>
    </location>
</feature>
<dbReference type="Pfam" id="PF14748">
    <property type="entry name" value="P5CR_dimer"/>
    <property type="match status" value="1"/>
</dbReference>
<dbReference type="InterPro" id="IPR053790">
    <property type="entry name" value="P5CR-like_CS"/>
</dbReference>
<name>A0A5S9N5D8_9GAMM</name>